<dbReference type="AlphaFoldDB" id="A0A1G7F6V7"/>
<feature type="chain" id="PRO_5009240965" evidence="2">
    <location>
        <begin position="25"/>
        <end position="300"/>
    </location>
</feature>
<protein>
    <submittedName>
        <fullName evidence="3">Soil-associated protein, TIGR03435 family</fullName>
    </submittedName>
</protein>
<feature type="region of interest" description="Disordered" evidence="1">
    <location>
        <begin position="165"/>
        <end position="184"/>
    </location>
</feature>
<dbReference type="Proteomes" id="UP000182427">
    <property type="component" value="Chromosome I"/>
</dbReference>
<gene>
    <name evidence="3" type="ORF">SAMN05444167_0236</name>
</gene>
<evidence type="ECO:0000256" key="2">
    <source>
        <dbReference type="SAM" id="SignalP"/>
    </source>
</evidence>
<keyword evidence="2" id="KW-0732">Signal</keyword>
<reference evidence="4" key="1">
    <citation type="submission" date="2016-10" db="EMBL/GenBank/DDBJ databases">
        <authorList>
            <person name="Varghese N."/>
            <person name="Submissions S."/>
        </authorList>
    </citation>
    <scope>NUCLEOTIDE SEQUENCE [LARGE SCALE GENOMIC DNA]</scope>
    <source>
        <strain evidence="4">GAS232</strain>
    </source>
</reference>
<accession>A0A1G7F6V7</accession>
<dbReference type="RefSeq" id="WP_172838100.1">
    <property type="nucleotide sequence ID" value="NZ_LT629690.1"/>
</dbReference>
<feature type="signal peptide" evidence="2">
    <location>
        <begin position="1"/>
        <end position="24"/>
    </location>
</feature>
<dbReference type="NCBIfam" id="TIGR03435">
    <property type="entry name" value="Soli_TIGR03435"/>
    <property type="match status" value="1"/>
</dbReference>
<organism evidence="3 4">
    <name type="scientific">Terriglobus roseus</name>
    <dbReference type="NCBI Taxonomy" id="392734"/>
    <lineage>
        <taxon>Bacteria</taxon>
        <taxon>Pseudomonadati</taxon>
        <taxon>Acidobacteriota</taxon>
        <taxon>Terriglobia</taxon>
        <taxon>Terriglobales</taxon>
        <taxon>Acidobacteriaceae</taxon>
        <taxon>Terriglobus</taxon>
    </lineage>
</organism>
<evidence type="ECO:0000256" key="1">
    <source>
        <dbReference type="SAM" id="MobiDB-lite"/>
    </source>
</evidence>
<evidence type="ECO:0000313" key="3">
    <source>
        <dbReference type="EMBL" id="SDE71609.1"/>
    </source>
</evidence>
<name>A0A1G7F6V7_9BACT</name>
<evidence type="ECO:0000313" key="4">
    <source>
        <dbReference type="Proteomes" id="UP000182427"/>
    </source>
</evidence>
<keyword evidence="4" id="KW-1185">Reference proteome</keyword>
<dbReference type="EMBL" id="LT629690">
    <property type="protein sequence ID" value="SDE71609.1"/>
    <property type="molecule type" value="Genomic_DNA"/>
</dbReference>
<proteinExistence type="predicted"/>
<sequence>MNRKARRYELISLTVCLLFLPIHAQRSTTALTFESASVKPAAPDAPMEGLGFMIALGRAQTPHGLLTMTGALPPLIMFAYGVNDEVEARAMRARLPEWAQHQKYTIVARPPEGSQNMEDIRLMLRNLLEDRFALKAHRENHTGMVNLLSVAKPGVTGPNLKPHETTPGCLKPGSPVQESVPSKPSPVLCGLQINRKEGGIMHVSMIDVTLPEACTLFDGLGGVLGGRGMDRMVDATGLTGHYDMTLDFQIDEANAPQTTSDGGGPTFTGALEKQLGLRLKKGTGQIEDLIVDHIAQTTPD</sequence>
<dbReference type="InterPro" id="IPR017801">
    <property type="entry name" value="DUF3738"/>
</dbReference>
<dbReference type="Pfam" id="PF12543">
    <property type="entry name" value="DUF3738"/>
    <property type="match status" value="1"/>
</dbReference>